<evidence type="ECO:0000313" key="2">
    <source>
        <dbReference type="Proteomes" id="UP001589890"/>
    </source>
</evidence>
<dbReference type="Proteomes" id="UP001589890">
    <property type="component" value="Unassembled WGS sequence"/>
</dbReference>
<evidence type="ECO:0000313" key="1">
    <source>
        <dbReference type="EMBL" id="MFC0628849.1"/>
    </source>
</evidence>
<reference evidence="1 2" key="1">
    <citation type="submission" date="2024-09" db="EMBL/GenBank/DDBJ databases">
        <authorList>
            <person name="Sun Q."/>
            <person name="Mori K."/>
        </authorList>
    </citation>
    <scope>NUCLEOTIDE SEQUENCE [LARGE SCALE GENOMIC DNA]</scope>
    <source>
        <strain evidence="1 2">CGMCC 1.15906</strain>
    </source>
</reference>
<organism evidence="1 2">
    <name type="scientific">Kribbella deserti</name>
    <dbReference type="NCBI Taxonomy" id="1926257"/>
    <lineage>
        <taxon>Bacteria</taxon>
        <taxon>Bacillati</taxon>
        <taxon>Actinomycetota</taxon>
        <taxon>Actinomycetes</taxon>
        <taxon>Propionibacteriales</taxon>
        <taxon>Kribbellaceae</taxon>
        <taxon>Kribbella</taxon>
    </lineage>
</organism>
<accession>A0ABV6QW32</accession>
<name>A0ABV6QW32_9ACTN</name>
<gene>
    <name evidence="1" type="ORF">ACFFGN_32590</name>
</gene>
<dbReference type="Gene3D" id="1.25.40.10">
    <property type="entry name" value="Tetratricopeptide repeat domain"/>
    <property type="match status" value="3"/>
</dbReference>
<protein>
    <submittedName>
        <fullName evidence="1">Tetratricopeptide repeat protein</fullName>
    </submittedName>
</protein>
<dbReference type="SUPFAM" id="SSF48452">
    <property type="entry name" value="TPR-like"/>
    <property type="match status" value="3"/>
</dbReference>
<dbReference type="EMBL" id="JBHLTC010000040">
    <property type="protein sequence ID" value="MFC0628849.1"/>
    <property type="molecule type" value="Genomic_DNA"/>
</dbReference>
<sequence length="910" mass="99871">MSTELQQQLDDAMGLPYGRARSIALENVVRRAEAEGAEEIAFAARLDLVEAYLHGGEPRKSLVPFARCVTDFDADPAKYGEHQWELLWNFKSVPSTLSDFPEVPLERAYSVLDDMERRWKQGGHSLHAVHQHRWLVADHIGDAETAEEQFRLWSTAPRDDLSDCAGCDPNDKVQHLINTGRTDEAVALGHRVLSEQLDCITQPQKILTSMLPAYVAEGMTVEAVDAHRKAYRLLRGQPGQLESLADHVRFCAMTGNEVRAVELIESHLAELDDPPSTFAEMNFLATASTALRRLADLAGPELAVRRPSAVNPEVAASDLAAEFAERATALAARFDERNGTDHQSRRIAGLLTEQPWTSYLPLSETAQRAHERRIVREPAALSLHEAAKGLDALSAPPEPALASGPELLDQAEEAWFNDDDGLSVSACSAFQAEVPPSMQTPAQTARVLDLRGLHIASSEPEQALAYWREALELHAKAGDELRMTRTRARIGRLLCDIGQYDEGMATGEEPLRRLMADDEPRRRPGWRFSLALMFYSGGRHQEALKEVAQTRTELSGDPTLKVIAALLHGDLLAMHGRLPEAEAATSEAIDALGPEASHDAQRSAAYRQRALIRNAMENPDEAVGDLAEAVALLSDPAHRLVAAMTRLDLADAYLEVDRPLDAAETAEEALTALDDPAVAPLAARAREILTNAYNALGELDSALAQIRVLIDTVEPDEDPNWLADLRQEEGKLLEQLNRDNEAVAPLEQAAAFYAQAERPYDQIVALRRAGRSAMFSEDFAAARAIFGRARQVLDVLPGGDPQTSFHDGGLWYNLAEVAMRCGDSGGAITQMNRAADTYEQAGHEDQSIDARLIVAAWGGSVDETWLRSVHAEAEEGSDAWYRAGWLLVDQLRASNRGPEADRLESTLTQP</sequence>
<proteinExistence type="predicted"/>
<keyword evidence="2" id="KW-1185">Reference proteome</keyword>
<dbReference type="InterPro" id="IPR011990">
    <property type="entry name" value="TPR-like_helical_dom_sf"/>
</dbReference>
<dbReference type="RefSeq" id="WP_380055863.1">
    <property type="nucleotide sequence ID" value="NZ_JBHLTC010000040.1"/>
</dbReference>
<comment type="caution">
    <text evidence="1">The sequence shown here is derived from an EMBL/GenBank/DDBJ whole genome shotgun (WGS) entry which is preliminary data.</text>
</comment>